<name>A0A136Q3J5_9FIRM</name>
<dbReference type="RefSeq" id="WP_066522373.1">
    <property type="nucleotide sequence ID" value="NZ_CABMOF010000008.1"/>
</dbReference>
<dbReference type="EMBL" id="LSZW01000062">
    <property type="protein sequence ID" value="KXK65207.1"/>
    <property type="molecule type" value="Genomic_DNA"/>
</dbReference>
<dbReference type="KEGG" id="cmiu:B1H56_08690"/>
<dbReference type="Proteomes" id="UP000070366">
    <property type="component" value="Unassembled WGS sequence"/>
</dbReference>
<reference evidence="1 2" key="1">
    <citation type="submission" date="2016-02" db="EMBL/GenBank/DDBJ databases">
        <authorList>
            <person name="Wen L."/>
            <person name="He K."/>
            <person name="Yang H."/>
        </authorList>
    </citation>
    <scope>NUCLEOTIDE SEQUENCE [LARGE SCALE GENOMIC DNA]</scope>
    <source>
        <strain evidence="1 2">DSM 22607</strain>
    </source>
</reference>
<accession>A0A136Q3J5</accession>
<sequence>MKKNLISMLLILLGLFYLAGCAKNTMIDAVMTDKANESIKQMETGEASPNKENSENETSEQVLLEAISAYIDIPNGFDTYLLNNTSEQVLKEQNVTQAQINEYLNLAKKEVEILPCGDDIRNPSYAISVRSKEPKAPYNEIDNLLSLSESEIANFAESFVAEFGVNEYNILETPNALFIGFRWNPAGDEMRYLTLADKKLIYIFGNKQSGNLSEQDLVDLEQVATSFTLK</sequence>
<evidence type="ECO:0000313" key="1">
    <source>
        <dbReference type="EMBL" id="KXK65207.1"/>
    </source>
</evidence>
<protein>
    <submittedName>
        <fullName evidence="1">Uncharacterized protein</fullName>
    </submittedName>
</protein>
<dbReference type="STRING" id="626937.HMPREF3293_01796"/>
<dbReference type="AlphaFoldDB" id="A0A136Q3J5"/>
<gene>
    <name evidence="1" type="ORF">HMPREF3293_01796</name>
</gene>
<comment type="caution">
    <text evidence="1">The sequence shown here is derived from an EMBL/GenBank/DDBJ whole genome shotgun (WGS) entry which is preliminary data.</text>
</comment>
<keyword evidence="2" id="KW-1185">Reference proteome</keyword>
<evidence type="ECO:0000313" key="2">
    <source>
        <dbReference type="Proteomes" id="UP000070366"/>
    </source>
</evidence>
<organism evidence="1 2">
    <name type="scientific">Christensenella minuta</name>
    <dbReference type="NCBI Taxonomy" id="626937"/>
    <lineage>
        <taxon>Bacteria</taxon>
        <taxon>Bacillati</taxon>
        <taxon>Bacillota</taxon>
        <taxon>Clostridia</taxon>
        <taxon>Christensenellales</taxon>
        <taxon>Christensenellaceae</taxon>
        <taxon>Christensenella</taxon>
    </lineage>
</organism>
<proteinExistence type="predicted"/>